<keyword evidence="2" id="KW-0378">Hydrolase</keyword>
<dbReference type="PANTHER" id="PTHR36558">
    <property type="entry name" value="GLR1098 PROTEIN"/>
    <property type="match status" value="1"/>
</dbReference>
<keyword evidence="2" id="KW-0540">Nuclease</keyword>
<evidence type="ECO:0000313" key="3">
    <source>
        <dbReference type="Proteomes" id="UP000614058"/>
    </source>
</evidence>
<feature type="domain" description="Putative restriction endonuclease" evidence="1">
    <location>
        <begin position="15"/>
        <end position="171"/>
    </location>
</feature>
<dbReference type="RefSeq" id="WP_200521137.1">
    <property type="nucleotide sequence ID" value="NZ_JAEHNZ010000001.1"/>
</dbReference>
<dbReference type="GO" id="GO:0004519">
    <property type="term" value="F:endonuclease activity"/>
    <property type="evidence" value="ECO:0007669"/>
    <property type="project" value="UniProtKB-KW"/>
</dbReference>
<keyword evidence="2" id="KW-0255">Endonuclease</keyword>
<gene>
    <name evidence="2" type="ORF">JDW22_01255</name>
</gene>
<dbReference type="InterPro" id="IPR012296">
    <property type="entry name" value="Nuclease_put_TT1808"/>
</dbReference>
<sequence>MNTLTQTPSQISEADYLARYAQESDTRYEYINGEIWAMAGASRNHNIIAGNAYAALHSQLKNHPCQAFISDWRVQAQHNYYYPDVVIDCQAQGNSASQPVLIIEVLSDSTRQTDLTLKLHDYRQIPSLQEYIVLEQNFMAALAYRRSDGWKATSYTQASDTISLASIGCTLSLAEIYARVEFEEKRAV</sequence>
<dbReference type="CDD" id="cd06260">
    <property type="entry name" value="DUF820-like"/>
    <property type="match status" value="1"/>
</dbReference>
<keyword evidence="3" id="KW-1185">Reference proteome</keyword>
<dbReference type="Pfam" id="PF05685">
    <property type="entry name" value="Uma2"/>
    <property type="match status" value="1"/>
</dbReference>
<evidence type="ECO:0000313" key="2">
    <source>
        <dbReference type="EMBL" id="MBK0395245.1"/>
    </source>
</evidence>
<dbReference type="Proteomes" id="UP000614058">
    <property type="component" value="Unassembled WGS sequence"/>
</dbReference>
<comment type="caution">
    <text evidence="2">The sequence shown here is derived from an EMBL/GenBank/DDBJ whole genome shotgun (WGS) entry which is preliminary data.</text>
</comment>
<dbReference type="SUPFAM" id="SSF52980">
    <property type="entry name" value="Restriction endonuclease-like"/>
    <property type="match status" value="1"/>
</dbReference>
<dbReference type="InterPro" id="IPR011335">
    <property type="entry name" value="Restrct_endonuc-II-like"/>
</dbReference>
<protein>
    <submittedName>
        <fullName evidence="2">Uma2 family endonuclease</fullName>
    </submittedName>
</protein>
<reference evidence="2 3" key="1">
    <citation type="journal article" date="2021" name="Pathogens">
        <title>Isolation and Characterization of Kingella bonacorsii sp. nov., A Novel Kingella Species Detected in a Stable Periodontitis Subject.</title>
        <authorList>
            <person name="Antezack A."/>
            <person name="Boxberger M."/>
            <person name="Rolland C."/>
            <person name="Monnet-Corti V."/>
            <person name="La Scola B."/>
        </authorList>
    </citation>
    <scope>NUCLEOTIDE SEQUENCE [LARGE SCALE GENOMIC DNA]</scope>
    <source>
        <strain evidence="2 3">Marseille-Q4569</strain>
    </source>
</reference>
<accession>A0ABS1BQS5</accession>
<dbReference type="Gene3D" id="3.90.1570.10">
    <property type="entry name" value="tt1808, chain A"/>
    <property type="match status" value="1"/>
</dbReference>
<proteinExistence type="predicted"/>
<dbReference type="PANTHER" id="PTHR36558:SF1">
    <property type="entry name" value="RESTRICTION ENDONUCLEASE DOMAIN-CONTAINING PROTEIN-RELATED"/>
    <property type="match status" value="1"/>
</dbReference>
<dbReference type="EMBL" id="JAEHNZ010000001">
    <property type="protein sequence ID" value="MBK0395245.1"/>
    <property type="molecule type" value="Genomic_DNA"/>
</dbReference>
<evidence type="ECO:0000259" key="1">
    <source>
        <dbReference type="Pfam" id="PF05685"/>
    </source>
</evidence>
<name>A0ABS1BQS5_9NEIS</name>
<organism evidence="2 3">
    <name type="scientific">Kingella bonacorsii</name>
    <dbReference type="NCBI Taxonomy" id="2796361"/>
    <lineage>
        <taxon>Bacteria</taxon>
        <taxon>Pseudomonadati</taxon>
        <taxon>Pseudomonadota</taxon>
        <taxon>Betaproteobacteria</taxon>
        <taxon>Neisseriales</taxon>
        <taxon>Neisseriaceae</taxon>
        <taxon>Kingella</taxon>
    </lineage>
</organism>
<dbReference type="InterPro" id="IPR008538">
    <property type="entry name" value="Uma2"/>
</dbReference>